<organism evidence="1 2">
    <name type="scientific">Smittium megazygosporum</name>
    <dbReference type="NCBI Taxonomy" id="133381"/>
    <lineage>
        <taxon>Eukaryota</taxon>
        <taxon>Fungi</taxon>
        <taxon>Fungi incertae sedis</taxon>
        <taxon>Zoopagomycota</taxon>
        <taxon>Kickxellomycotina</taxon>
        <taxon>Harpellomycetes</taxon>
        <taxon>Harpellales</taxon>
        <taxon>Legeriomycetaceae</taxon>
        <taxon>Smittium</taxon>
    </lineage>
</organism>
<dbReference type="Proteomes" id="UP000245609">
    <property type="component" value="Unassembled WGS sequence"/>
</dbReference>
<evidence type="ECO:0000313" key="1">
    <source>
        <dbReference type="EMBL" id="PVV01884.1"/>
    </source>
</evidence>
<evidence type="ECO:0000313" key="2">
    <source>
        <dbReference type="Proteomes" id="UP000245609"/>
    </source>
</evidence>
<dbReference type="EMBL" id="MBFS01000730">
    <property type="protein sequence ID" value="PVV01884.1"/>
    <property type="molecule type" value="Genomic_DNA"/>
</dbReference>
<gene>
    <name evidence="1" type="ORF">BB560_003686</name>
</gene>
<sequence>MGKHVPTCIEHKIFNVKEKWWHANIISIWPQCVARRLNAKVKEPVANLAVIESEPFNNPTLQGQPKVKIKMNFEGKTSQKTSYEKSELPEETTVLSIDKINTDKSKGNASNNKDVNGYNSNYLVRTQGDIMYEEDYSMQRRMQNRQRGYLNSGNFIVDGQMTSVGEMNSNMIPTAMGPLFQIPDNTRPIQNFFNNPEINLAKQKRTPRPANAFIIYRKETQAEGPYNPPALLLEDMKAKAFFNAIGNDYSANNHFVYNLQNMPQSNILYNTPALKSLLNKENSRLSRNLNISDPAFHNQYAQNMSAIPQGIEYGQNPSYRNNLGFPMSETNSQPSRTIISPGSNKNMQGQGLNGFNSEMDLKRFSSATEPLINPVAPQQTTKMPSLYYENGAMDDYPFNAVSGNTNSQYIQQNIYSSTKSALDMFDNEVNRYNGFTNEVNYGPKQPKSLSFGNQHIISDNKMMFSESVMQQQKGYSVFKEPNPTNLEKKNQSQNVFSIPIDDFYRNNFEQ</sequence>
<comment type="caution">
    <text evidence="1">The sequence shown here is derived from an EMBL/GenBank/DDBJ whole genome shotgun (WGS) entry which is preliminary data.</text>
</comment>
<keyword evidence="2" id="KW-1185">Reference proteome</keyword>
<dbReference type="AlphaFoldDB" id="A0A2T9ZBC9"/>
<name>A0A2T9ZBC9_9FUNG</name>
<reference evidence="1 2" key="1">
    <citation type="journal article" date="2018" name="MBio">
        <title>Comparative Genomics Reveals the Core Gene Toolbox for the Fungus-Insect Symbiosis.</title>
        <authorList>
            <person name="Wang Y."/>
            <person name="Stata M."/>
            <person name="Wang W."/>
            <person name="Stajich J.E."/>
            <person name="White M.M."/>
            <person name="Moncalvo J.M."/>
        </authorList>
    </citation>
    <scope>NUCLEOTIDE SEQUENCE [LARGE SCALE GENOMIC DNA]</scope>
    <source>
        <strain evidence="1 2">SC-DP-2</strain>
    </source>
</reference>
<dbReference type="OrthoDB" id="6247875at2759"/>
<accession>A0A2T9ZBC9</accession>
<proteinExistence type="predicted"/>
<protein>
    <submittedName>
        <fullName evidence="1">Uncharacterized protein</fullName>
    </submittedName>
</protein>